<proteinExistence type="predicted"/>
<sequence length="167" mass="19345">MAYRSSEHETTKLSPCMLMFAREIELPIDFIYGPHPQRDEFPNETETAKFNAYVQKVQTLMWDVQQKARKNIITASNRQKRQYDLRANHNSYKVGDSVWLNILARMRTHQRVCHGVTKLSVSEVTIPATPLAGKERVRPYNADLLARTKVKSLDFKIKTRSPLSPQD</sequence>
<name>A0A8S3SHK2_MYTED</name>
<evidence type="ECO:0000313" key="1">
    <source>
        <dbReference type="EMBL" id="CAG2220242.1"/>
    </source>
</evidence>
<comment type="caution">
    <text evidence="1">The sequence shown here is derived from an EMBL/GenBank/DDBJ whole genome shotgun (WGS) entry which is preliminary data.</text>
</comment>
<accession>A0A8S3SHK2</accession>
<dbReference type="Proteomes" id="UP000683360">
    <property type="component" value="Unassembled WGS sequence"/>
</dbReference>
<reference evidence="1" key="1">
    <citation type="submission" date="2021-03" db="EMBL/GenBank/DDBJ databases">
        <authorList>
            <person name="Bekaert M."/>
        </authorList>
    </citation>
    <scope>NUCLEOTIDE SEQUENCE</scope>
</reference>
<dbReference type="OrthoDB" id="10062030at2759"/>
<dbReference type="AlphaFoldDB" id="A0A8S3SHK2"/>
<evidence type="ECO:0000313" key="2">
    <source>
        <dbReference type="Proteomes" id="UP000683360"/>
    </source>
</evidence>
<dbReference type="EMBL" id="CAJPWZ010001655">
    <property type="protein sequence ID" value="CAG2220242.1"/>
    <property type="molecule type" value="Genomic_DNA"/>
</dbReference>
<organism evidence="1 2">
    <name type="scientific">Mytilus edulis</name>
    <name type="common">Blue mussel</name>
    <dbReference type="NCBI Taxonomy" id="6550"/>
    <lineage>
        <taxon>Eukaryota</taxon>
        <taxon>Metazoa</taxon>
        <taxon>Spiralia</taxon>
        <taxon>Lophotrochozoa</taxon>
        <taxon>Mollusca</taxon>
        <taxon>Bivalvia</taxon>
        <taxon>Autobranchia</taxon>
        <taxon>Pteriomorphia</taxon>
        <taxon>Mytilida</taxon>
        <taxon>Mytiloidea</taxon>
        <taxon>Mytilidae</taxon>
        <taxon>Mytilinae</taxon>
        <taxon>Mytilus</taxon>
    </lineage>
</organism>
<protein>
    <submittedName>
        <fullName evidence="1">Uncharacterized protein</fullName>
    </submittedName>
</protein>
<gene>
    <name evidence="1" type="ORF">MEDL_33734</name>
</gene>
<keyword evidence="2" id="KW-1185">Reference proteome</keyword>